<proteinExistence type="predicted"/>
<sequence>MSFLASAIYDEFMQSVRDMQKSEIGSLGPIVFEVSSQKIRTFKGLKRATKARYGSHEVIGSKPVLEFVGPDIEEISFTMQFSAAWGLNPQDETKKVREICEKGEANYFVLNNQTVGENPWIIESVSESVDVVDNNGRVITTQIDVTLKEYIPVINKEDKEGEEGGGSE</sequence>
<accession>A0A1M6GF68</accession>
<dbReference type="OrthoDB" id="1684797at2"/>
<evidence type="ECO:0008006" key="3">
    <source>
        <dbReference type="Google" id="ProtNLM"/>
    </source>
</evidence>
<evidence type="ECO:0000313" key="2">
    <source>
        <dbReference type="Proteomes" id="UP000191240"/>
    </source>
</evidence>
<reference evidence="1 2" key="1">
    <citation type="submission" date="2016-11" db="EMBL/GenBank/DDBJ databases">
        <authorList>
            <person name="Jaros S."/>
            <person name="Januszkiewicz K."/>
            <person name="Wedrychowicz H."/>
        </authorList>
    </citation>
    <scope>NUCLEOTIDE SEQUENCE [LARGE SCALE GENOMIC DNA]</scope>
    <source>
        <strain evidence="1 2">DSM 3074</strain>
    </source>
</reference>
<dbReference type="RefSeq" id="WP_052211932.1">
    <property type="nucleotide sequence ID" value="NZ_FQYW01000030.1"/>
</dbReference>
<dbReference type="Pfam" id="PF06995">
    <property type="entry name" value="Phage_P2_GpU"/>
    <property type="match status" value="1"/>
</dbReference>
<dbReference type="EMBL" id="FQYW01000030">
    <property type="protein sequence ID" value="SHJ08600.1"/>
    <property type="molecule type" value="Genomic_DNA"/>
</dbReference>
<gene>
    <name evidence="1" type="ORF">SAMN02745671_02640</name>
</gene>
<dbReference type="Proteomes" id="UP000191240">
    <property type="component" value="Unassembled WGS sequence"/>
</dbReference>
<organism evidence="1 2">
    <name type="scientific">Anaerovibrio lipolyticus DSM 3074</name>
    <dbReference type="NCBI Taxonomy" id="1120997"/>
    <lineage>
        <taxon>Bacteria</taxon>
        <taxon>Bacillati</taxon>
        <taxon>Bacillota</taxon>
        <taxon>Negativicutes</taxon>
        <taxon>Selenomonadales</taxon>
        <taxon>Selenomonadaceae</taxon>
        <taxon>Anaerovibrio</taxon>
    </lineage>
</organism>
<name>A0A1M6GF68_9FIRM</name>
<dbReference type="AlphaFoldDB" id="A0A1M6GF68"/>
<protein>
    <recommendedName>
        <fullName evidence="3">Phage P2 GpU</fullName>
    </recommendedName>
</protein>
<dbReference type="InterPro" id="IPR009734">
    <property type="entry name" value="Myoviridae_GpU"/>
</dbReference>
<evidence type="ECO:0000313" key="1">
    <source>
        <dbReference type="EMBL" id="SHJ08600.1"/>
    </source>
</evidence>